<feature type="compositionally biased region" description="Low complexity" evidence="1">
    <location>
        <begin position="23"/>
        <end position="38"/>
    </location>
</feature>
<gene>
    <name evidence="2" type="ORF">PCASD_04566</name>
</gene>
<accession>A0A2N5V5I0</accession>
<feature type="region of interest" description="Disordered" evidence="1">
    <location>
        <begin position="23"/>
        <end position="76"/>
    </location>
</feature>
<protein>
    <submittedName>
        <fullName evidence="2">Uncharacterized protein</fullName>
    </submittedName>
</protein>
<organism evidence="2 3">
    <name type="scientific">Puccinia coronata f. sp. avenae</name>
    <dbReference type="NCBI Taxonomy" id="200324"/>
    <lineage>
        <taxon>Eukaryota</taxon>
        <taxon>Fungi</taxon>
        <taxon>Dikarya</taxon>
        <taxon>Basidiomycota</taxon>
        <taxon>Pucciniomycotina</taxon>
        <taxon>Pucciniomycetes</taxon>
        <taxon>Pucciniales</taxon>
        <taxon>Pucciniaceae</taxon>
        <taxon>Puccinia</taxon>
    </lineage>
</organism>
<dbReference type="AlphaFoldDB" id="A0A2N5V5I0"/>
<dbReference type="Proteomes" id="UP000235392">
    <property type="component" value="Unassembled WGS sequence"/>
</dbReference>
<dbReference type="EMBL" id="PGCI01000051">
    <property type="protein sequence ID" value="PLW45156.1"/>
    <property type="molecule type" value="Genomic_DNA"/>
</dbReference>
<name>A0A2N5V5I0_9BASI</name>
<proteinExistence type="predicted"/>
<evidence type="ECO:0000313" key="2">
    <source>
        <dbReference type="EMBL" id="PLW45156.1"/>
    </source>
</evidence>
<reference evidence="2 3" key="1">
    <citation type="submission" date="2017-11" db="EMBL/GenBank/DDBJ databases">
        <title>De novo assembly and phasing of dikaryotic genomes from two isolates of Puccinia coronata f. sp. avenae, the causal agent of oat crown rust.</title>
        <authorList>
            <person name="Miller M.E."/>
            <person name="Zhang Y."/>
            <person name="Omidvar V."/>
            <person name="Sperschneider J."/>
            <person name="Schwessinger B."/>
            <person name="Raley C."/>
            <person name="Palmer J.M."/>
            <person name="Garnica D."/>
            <person name="Upadhyaya N."/>
            <person name="Rathjen J."/>
            <person name="Taylor J.M."/>
            <person name="Park R.F."/>
            <person name="Dodds P.N."/>
            <person name="Hirsch C.D."/>
            <person name="Kianian S.F."/>
            <person name="Figueroa M."/>
        </authorList>
    </citation>
    <scope>NUCLEOTIDE SEQUENCE [LARGE SCALE GENOMIC DNA]</scope>
    <source>
        <strain evidence="2">12SD80</strain>
    </source>
</reference>
<evidence type="ECO:0000313" key="3">
    <source>
        <dbReference type="Proteomes" id="UP000235392"/>
    </source>
</evidence>
<sequence length="224" mass="23619">MYIWHASTAGSSCANCAQQQQAKPSSTTTTIRTSSTYTQNSTTATEEQPGPLLRRHADTSSQWRPGHREGNPPGQRTAICSVSGPTGKASWVYGTLTNATEVLRHPRLAAKQLRLATSTGARRTTGPAQPSEQASLLAEPVLVPAQRAASLLAEPATRTSPTSRLVPATSRLVPAQQAGQPARWAGAGTSPAIRSTCSPSWYLHQPGQVNLLAEPVLVPAQRAG</sequence>
<evidence type="ECO:0000256" key="1">
    <source>
        <dbReference type="SAM" id="MobiDB-lite"/>
    </source>
</evidence>
<comment type="caution">
    <text evidence="2">The sequence shown here is derived from an EMBL/GenBank/DDBJ whole genome shotgun (WGS) entry which is preliminary data.</text>
</comment>